<dbReference type="EMBL" id="GGEC01077299">
    <property type="protein sequence ID" value="MBX57783.1"/>
    <property type="molecule type" value="Transcribed_RNA"/>
</dbReference>
<accession>A0A2P2PSX5</accession>
<name>A0A2P2PSX5_RHIMU</name>
<reference evidence="1" key="1">
    <citation type="submission" date="2018-02" db="EMBL/GenBank/DDBJ databases">
        <title>Rhizophora mucronata_Transcriptome.</title>
        <authorList>
            <person name="Meera S.P."/>
            <person name="Sreeshan A."/>
            <person name="Augustine A."/>
        </authorList>
    </citation>
    <scope>NUCLEOTIDE SEQUENCE</scope>
    <source>
        <tissue evidence="1">Leaf</tissue>
    </source>
</reference>
<organism evidence="1">
    <name type="scientific">Rhizophora mucronata</name>
    <name type="common">Asiatic mangrove</name>
    <dbReference type="NCBI Taxonomy" id="61149"/>
    <lineage>
        <taxon>Eukaryota</taxon>
        <taxon>Viridiplantae</taxon>
        <taxon>Streptophyta</taxon>
        <taxon>Embryophyta</taxon>
        <taxon>Tracheophyta</taxon>
        <taxon>Spermatophyta</taxon>
        <taxon>Magnoliopsida</taxon>
        <taxon>eudicotyledons</taxon>
        <taxon>Gunneridae</taxon>
        <taxon>Pentapetalae</taxon>
        <taxon>rosids</taxon>
        <taxon>fabids</taxon>
        <taxon>Malpighiales</taxon>
        <taxon>Rhizophoraceae</taxon>
        <taxon>Rhizophora</taxon>
    </lineage>
</organism>
<evidence type="ECO:0000313" key="1">
    <source>
        <dbReference type="EMBL" id="MBX57783.1"/>
    </source>
</evidence>
<proteinExistence type="predicted"/>
<protein>
    <submittedName>
        <fullName evidence="1">Uncharacterized protein</fullName>
    </submittedName>
</protein>
<sequence length="29" mass="3560">MAIGYNWQNFKCLASYFLFLVRNKESERM</sequence>
<dbReference type="AlphaFoldDB" id="A0A2P2PSX5"/>